<dbReference type="RefSeq" id="WP_285234030.1">
    <property type="nucleotide sequence ID" value="NZ_CP116346.1"/>
</dbReference>
<dbReference type="GO" id="GO:0016747">
    <property type="term" value="F:acyltransferase activity, transferring groups other than amino-acyl groups"/>
    <property type="evidence" value="ECO:0007669"/>
    <property type="project" value="InterPro"/>
</dbReference>
<dbReference type="Proteomes" id="UP001177769">
    <property type="component" value="Chromosome"/>
</dbReference>
<dbReference type="KEGG" id="pais:PFX98_04785"/>
<dbReference type="EMBL" id="CP116346">
    <property type="protein sequence ID" value="WIT12927.1"/>
    <property type="molecule type" value="Genomic_DNA"/>
</dbReference>
<keyword evidence="3" id="KW-1185">Reference proteome</keyword>
<protein>
    <submittedName>
        <fullName evidence="2">GNAT family N-acetyltransferase</fullName>
    </submittedName>
</protein>
<dbReference type="SUPFAM" id="SSF55729">
    <property type="entry name" value="Acyl-CoA N-acyltransferases (Nat)"/>
    <property type="match status" value="1"/>
</dbReference>
<feature type="domain" description="N-acetyltransferase" evidence="1">
    <location>
        <begin position="8"/>
        <end position="161"/>
    </location>
</feature>
<gene>
    <name evidence="2" type="ORF">PFX98_04785</name>
</gene>
<dbReference type="InterPro" id="IPR016181">
    <property type="entry name" value="Acyl_CoA_acyltransferase"/>
</dbReference>
<evidence type="ECO:0000313" key="2">
    <source>
        <dbReference type="EMBL" id="WIT12927.1"/>
    </source>
</evidence>
<organism evidence="2 3">
    <name type="scientific">Paucibacter sediminis</name>
    <dbReference type="NCBI Taxonomy" id="3019553"/>
    <lineage>
        <taxon>Bacteria</taxon>
        <taxon>Pseudomonadati</taxon>
        <taxon>Pseudomonadota</taxon>
        <taxon>Betaproteobacteria</taxon>
        <taxon>Burkholderiales</taxon>
        <taxon>Sphaerotilaceae</taxon>
        <taxon>Roseateles</taxon>
    </lineage>
</organism>
<proteinExistence type="predicted"/>
<sequence>MTQDLTPIDVRPADAVPAERLHAAFGAAFADYLIGPFQLSPAQWPGFLARQGVELGLSRVAVRQGVGEGEILAFALTAPRPGIGRWRLGTMGATPAARGSGAAPALLDDFIARARKAGMAAVELEVFAQNERARRLYEGRGFALLHELHGYLAEPGSVPAQAHAVQQVTQAEALAWLDALALPDLPLQVTPAILGQSALQAWRHGQAQLLFSLPDEAHVQIVSLVDTGPAQADARALLQTLAAEFPQRRLRVPQLQRLDLGGRALRELGFALQPLHQWLMWRPLSA</sequence>
<dbReference type="PROSITE" id="PS51186">
    <property type="entry name" value="GNAT"/>
    <property type="match status" value="1"/>
</dbReference>
<dbReference type="InterPro" id="IPR000182">
    <property type="entry name" value="GNAT_dom"/>
</dbReference>
<accession>A0AA95ND97</accession>
<dbReference type="Pfam" id="PF00583">
    <property type="entry name" value="Acetyltransf_1"/>
    <property type="match status" value="1"/>
</dbReference>
<dbReference type="Gene3D" id="3.40.630.30">
    <property type="match status" value="1"/>
</dbReference>
<dbReference type="AlphaFoldDB" id="A0AA95ND97"/>
<dbReference type="CDD" id="cd04301">
    <property type="entry name" value="NAT_SF"/>
    <property type="match status" value="1"/>
</dbReference>
<evidence type="ECO:0000313" key="3">
    <source>
        <dbReference type="Proteomes" id="UP001177769"/>
    </source>
</evidence>
<reference evidence="2" key="1">
    <citation type="submission" date="2023-01" db="EMBL/GenBank/DDBJ databases">
        <title>Whole genome sequence of Paucibacter sp. S2-9 isolated from pond sediment.</title>
        <authorList>
            <person name="Jung J.Y."/>
        </authorList>
    </citation>
    <scope>NUCLEOTIDE SEQUENCE</scope>
    <source>
        <strain evidence="2">S2-9</strain>
    </source>
</reference>
<evidence type="ECO:0000259" key="1">
    <source>
        <dbReference type="PROSITE" id="PS51186"/>
    </source>
</evidence>
<name>A0AA95ND97_9BURK</name>